<evidence type="ECO:0000313" key="4">
    <source>
        <dbReference type="Proteomes" id="UP000031971"/>
    </source>
</evidence>
<keyword evidence="4" id="KW-1185">Reference proteome</keyword>
<comment type="caution">
    <text evidence="3">The sequence shown here is derived from an EMBL/GenBank/DDBJ whole genome shotgun (WGS) entry which is preliminary data.</text>
</comment>
<dbReference type="InterPro" id="IPR000683">
    <property type="entry name" value="Gfo/Idh/MocA-like_OxRdtase_N"/>
</dbReference>
<dbReference type="InterPro" id="IPR055170">
    <property type="entry name" value="GFO_IDH_MocA-like_dom"/>
</dbReference>
<dbReference type="STRING" id="272627.CCC_00777"/>
<feature type="domain" description="GFO/IDH/MocA-like oxidoreductase" evidence="2">
    <location>
        <begin position="131"/>
        <end position="253"/>
    </location>
</feature>
<dbReference type="Proteomes" id="UP000031971">
    <property type="component" value="Unassembled WGS sequence"/>
</dbReference>
<accession>A0A0C2UY31</accession>
<feature type="domain" description="Gfo/Idh/MocA-like oxidoreductase N-terminal" evidence="1">
    <location>
        <begin position="5"/>
        <end position="113"/>
    </location>
</feature>
<evidence type="ECO:0000259" key="2">
    <source>
        <dbReference type="Pfam" id="PF22725"/>
    </source>
</evidence>
<organism evidence="3 4">
    <name type="scientific">Paramagnetospirillum magnetotacticum MS-1</name>
    <dbReference type="NCBI Taxonomy" id="272627"/>
    <lineage>
        <taxon>Bacteria</taxon>
        <taxon>Pseudomonadati</taxon>
        <taxon>Pseudomonadota</taxon>
        <taxon>Alphaproteobacteria</taxon>
        <taxon>Rhodospirillales</taxon>
        <taxon>Magnetospirillaceae</taxon>
        <taxon>Paramagnetospirillum</taxon>
    </lineage>
</organism>
<name>A0A0C2UY31_PARME</name>
<evidence type="ECO:0000259" key="1">
    <source>
        <dbReference type="Pfam" id="PF01408"/>
    </source>
</evidence>
<dbReference type="SUPFAM" id="SSF55347">
    <property type="entry name" value="Glyceraldehyde-3-phosphate dehydrogenase-like, C-terminal domain"/>
    <property type="match status" value="1"/>
</dbReference>
<dbReference type="Pfam" id="PF01408">
    <property type="entry name" value="GFO_IDH_MocA"/>
    <property type="match status" value="1"/>
</dbReference>
<dbReference type="Gene3D" id="3.30.360.10">
    <property type="entry name" value="Dihydrodipicolinate Reductase, domain 2"/>
    <property type="match status" value="1"/>
</dbReference>
<dbReference type="Gene3D" id="3.40.50.720">
    <property type="entry name" value="NAD(P)-binding Rossmann-like Domain"/>
    <property type="match status" value="1"/>
</dbReference>
<gene>
    <name evidence="3" type="ORF">CCC_00777</name>
</gene>
<dbReference type="AlphaFoldDB" id="A0A0C2UY31"/>
<dbReference type="InterPro" id="IPR036291">
    <property type="entry name" value="NAD(P)-bd_dom_sf"/>
</dbReference>
<dbReference type="PANTHER" id="PTHR43249:SF1">
    <property type="entry name" value="D-GLUCOSIDE 3-DEHYDROGENASE"/>
    <property type="match status" value="1"/>
</dbReference>
<protein>
    <submittedName>
        <fullName evidence="3">Myo-inositol 2-dehydrogenase</fullName>
    </submittedName>
</protein>
<dbReference type="OrthoDB" id="9801953at2"/>
<proteinExistence type="predicted"/>
<sequence>MAEPLRVGIAGYGVVGSRRRQVIDQHPDLVAVGVCDRRLDGEGVFADGVRHYQTYQRLLEAEALDVLFVCLTNDIAAEVTIAGLDKGLHVFCEKPPGRDVADIARVIACERTHPGLKLKYGFNHRYHDSVRDALALVQSGELGRVLNLRGVYGKSTIIDFRSPDHWRTNRAVAGGGILLDQGIHMVDLIRLFGGEFDEVHAFISNDFWHHDVEDNAYALMRSKAGVVAMLHSTATQWRHRFNLEITLSKGMIVLSGILSGSKSYGAETLTVAWADPHDGGDPKEQTTRYNQDPSWSDEVAEFVEAVRSGKPIVNGSSDEALKTMEMVYRIYCADPAWRRQWNLSDQALAEV</sequence>
<dbReference type="InterPro" id="IPR052515">
    <property type="entry name" value="Gfo/Idh/MocA_Oxidoreductase"/>
</dbReference>
<dbReference type="PANTHER" id="PTHR43249">
    <property type="entry name" value="UDP-N-ACETYL-2-AMINO-2-DEOXY-D-GLUCURONATE OXIDASE"/>
    <property type="match status" value="1"/>
</dbReference>
<reference evidence="3 4" key="1">
    <citation type="submission" date="2015-01" db="EMBL/GenBank/DDBJ databases">
        <title>Genome Sequence of Magnetospirillum magnetotacticum Strain MS-1.</title>
        <authorList>
            <person name="Marinov G.K."/>
            <person name="Smalley M.D."/>
            <person name="DeSalvo G."/>
        </authorList>
    </citation>
    <scope>NUCLEOTIDE SEQUENCE [LARGE SCALE GENOMIC DNA]</scope>
    <source>
        <strain evidence="3 4">MS-1</strain>
    </source>
</reference>
<evidence type="ECO:0000313" key="3">
    <source>
        <dbReference type="EMBL" id="KIL97716.1"/>
    </source>
</evidence>
<dbReference type="GO" id="GO:0000166">
    <property type="term" value="F:nucleotide binding"/>
    <property type="evidence" value="ECO:0007669"/>
    <property type="project" value="InterPro"/>
</dbReference>
<dbReference type="EMBL" id="JXSL01000030">
    <property type="protein sequence ID" value="KIL97716.1"/>
    <property type="molecule type" value="Genomic_DNA"/>
</dbReference>
<dbReference type="Pfam" id="PF22725">
    <property type="entry name" value="GFO_IDH_MocA_C3"/>
    <property type="match status" value="1"/>
</dbReference>
<dbReference type="SUPFAM" id="SSF51735">
    <property type="entry name" value="NAD(P)-binding Rossmann-fold domains"/>
    <property type="match status" value="1"/>
</dbReference>
<dbReference type="RefSeq" id="WP_009871229.1">
    <property type="nucleotide sequence ID" value="NZ_JXSL01000030.1"/>
</dbReference>